<feature type="domain" description="RNA polymerase sigma factor 70 region 4 type 2" evidence="6">
    <location>
        <begin position="108"/>
        <end position="159"/>
    </location>
</feature>
<evidence type="ECO:0000256" key="2">
    <source>
        <dbReference type="ARBA" id="ARBA00023015"/>
    </source>
</evidence>
<evidence type="ECO:0000259" key="6">
    <source>
        <dbReference type="Pfam" id="PF08281"/>
    </source>
</evidence>
<dbReference type="InterPro" id="IPR039425">
    <property type="entry name" value="RNA_pol_sigma-70-like"/>
</dbReference>
<dbReference type="PANTHER" id="PTHR43133:SF63">
    <property type="entry name" value="RNA POLYMERASE SIGMA FACTOR FECI-RELATED"/>
    <property type="match status" value="1"/>
</dbReference>
<feature type="domain" description="RNA polymerase sigma-70 region 2" evidence="5">
    <location>
        <begin position="11"/>
        <end position="76"/>
    </location>
</feature>
<proteinExistence type="inferred from homology"/>
<evidence type="ECO:0000259" key="5">
    <source>
        <dbReference type="Pfam" id="PF04542"/>
    </source>
</evidence>
<dbReference type="GO" id="GO:0003677">
    <property type="term" value="F:DNA binding"/>
    <property type="evidence" value="ECO:0007669"/>
    <property type="project" value="InterPro"/>
</dbReference>
<dbReference type="Proteomes" id="UP000183487">
    <property type="component" value="Unassembled WGS sequence"/>
</dbReference>
<gene>
    <name evidence="7" type="ORF">SAMN05443245_7056</name>
</gene>
<sequence length="165" mass="18761">MTYQIDAVGLLYREHHRWLVGFLHRRLGDRDNAADLAHDAFERLLRGDPAQAMQQPRAYLTTIAKNLMVSHFRHAQVERAYLDVLASQPEATAPSLETRALILETLERLCRLVEAMTPRTRTVFLLAQLDGLSYPQVAQQLGLSLDVVKKAMSKALQQCYAVVYE</sequence>
<dbReference type="InterPro" id="IPR014284">
    <property type="entry name" value="RNA_pol_sigma-70_dom"/>
</dbReference>
<dbReference type="AlphaFoldDB" id="A0A1H1JQN8"/>
<reference evidence="8" key="1">
    <citation type="submission" date="2016-10" db="EMBL/GenBank/DDBJ databases">
        <authorList>
            <person name="Varghese N."/>
        </authorList>
    </citation>
    <scope>NUCLEOTIDE SEQUENCE [LARGE SCALE GENOMIC DNA]</scope>
    <source>
        <strain evidence="8">GAS106B</strain>
    </source>
</reference>
<dbReference type="GO" id="GO:0006352">
    <property type="term" value="P:DNA-templated transcription initiation"/>
    <property type="evidence" value="ECO:0007669"/>
    <property type="project" value="InterPro"/>
</dbReference>
<protein>
    <submittedName>
        <fullName evidence="7">RNA polymerase sigma-70 factor, ECF subfamily</fullName>
    </submittedName>
</protein>
<dbReference type="PANTHER" id="PTHR43133">
    <property type="entry name" value="RNA POLYMERASE ECF-TYPE SIGMA FACTO"/>
    <property type="match status" value="1"/>
</dbReference>
<dbReference type="RefSeq" id="WP_074772553.1">
    <property type="nucleotide sequence ID" value="NZ_FNKP01000003.1"/>
</dbReference>
<name>A0A1H1JQN8_9BURK</name>
<dbReference type="SUPFAM" id="SSF88659">
    <property type="entry name" value="Sigma3 and sigma4 domains of RNA polymerase sigma factors"/>
    <property type="match status" value="1"/>
</dbReference>
<evidence type="ECO:0000256" key="4">
    <source>
        <dbReference type="ARBA" id="ARBA00023163"/>
    </source>
</evidence>
<keyword evidence="3" id="KW-0731">Sigma factor</keyword>
<dbReference type="Pfam" id="PF04542">
    <property type="entry name" value="Sigma70_r2"/>
    <property type="match status" value="1"/>
</dbReference>
<dbReference type="InterPro" id="IPR036388">
    <property type="entry name" value="WH-like_DNA-bd_sf"/>
</dbReference>
<evidence type="ECO:0000256" key="3">
    <source>
        <dbReference type="ARBA" id="ARBA00023082"/>
    </source>
</evidence>
<comment type="similarity">
    <text evidence="1">Belongs to the sigma-70 factor family. ECF subfamily.</text>
</comment>
<dbReference type="EMBL" id="FNKP01000003">
    <property type="protein sequence ID" value="SDR51915.1"/>
    <property type="molecule type" value="Genomic_DNA"/>
</dbReference>
<dbReference type="Pfam" id="PF08281">
    <property type="entry name" value="Sigma70_r4_2"/>
    <property type="match status" value="1"/>
</dbReference>
<keyword evidence="8" id="KW-1185">Reference proteome</keyword>
<evidence type="ECO:0000313" key="7">
    <source>
        <dbReference type="EMBL" id="SDR51915.1"/>
    </source>
</evidence>
<dbReference type="Gene3D" id="1.10.10.10">
    <property type="entry name" value="Winged helix-like DNA-binding domain superfamily/Winged helix DNA-binding domain"/>
    <property type="match status" value="1"/>
</dbReference>
<keyword evidence="2" id="KW-0805">Transcription regulation</keyword>
<dbReference type="InterPro" id="IPR013324">
    <property type="entry name" value="RNA_pol_sigma_r3/r4-like"/>
</dbReference>
<dbReference type="SUPFAM" id="SSF88946">
    <property type="entry name" value="Sigma2 domain of RNA polymerase sigma factors"/>
    <property type="match status" value="1"/>
</dbReference>
<accession>A0A1H1JQN8</accession>
<dbReference type="InterPro" id="IPR007627">
    <property type="entry name" value="RNA_pol_sigma70_r2"/>
</dbReference>
<dbReference type="InterPro" id="IPR013249">
    <property type="entry name" value="RNA_pol_sigma70_r4_t2"/>
</dbReference>
<evidence type="ECO:0000313" key="8">
    <source>
        <dbReference type="Proteomes" id="UP000183487"/>
    </source>
</evidence>
<organism evidence="7 8">
    <name type="scientific">Paraburkholderia fungorum</name>
    <dbReference type="NCBI Taxonomy" id="134537"/>
    <lineage>
        <taxon>Bacteria</taxon>
        <taxon>Pseudomonadati</taxon>
        <taxon>Pseudomonadota</taxon>
        <taxon>Betaproteobacteria</taxon>
        <taxon>Burkholderiales</taxon>
        <taxon>Burkholderiaceae</taxon>
        <taxon>Paraburkholderia</taxon>
    </lineage>
</organism>
<dbReference type="GO" id="GO:0016987">
    <property type="term" value="F:sigma factor activity"/>
    <property type="evidence" value="ECO:0007669"/>
    <property type="project" value="UniProtKB-KW"/>
</dbReference>
<dbReference type="OrthoDB" id="8654550at2"/>
<keyword evidence="4" id="KW-0804">Transcription</keyword>
<evidence type="ECO:0000256" key="1">
    <source>
        <dbReference type="ARBA" id="ARBA00010641"/>
    </source>
</evidence>
<dbReference type="InterPro" id="IPR013325">
    <property type="entry name" value="RNA_pol_sigma_r2"/>
</dbReference>
<dbReference type="Gene3D" id="1.10.1740.10">
    <property type="match status" value="1"/>
</dbReference>
<dbReference type="NCBIfam" id="TIGR02937">
    <property type="entry name" value="sigma70-ECF"/>
    <property type="match status" value="1"/>
</dbReference>